<reference evidence="3 5" key="2">
    <citation type="submission" date="2018-06" db="EMBL/GenBank/DDBJ databases">
        <authorList>
            <consortium name="Pathogen Informatics"/>
            <person name="Doyle S."/>
        </authorList>
    </citation>
    <scope>NUCLEOTIDE SEQUENCE [LARGE SCALE GENOMIC DNA]</scope>
    <source>
        <strain evidence="3 5">NCTC10293</strain>
    </source>
</reference>
<dbReference type="Gene3D" id="3.10.310.50">
    <property type="match status" value="1"/>
</dbReference>
<protein>
    <submittedName>
        <fullName evidence="3">Domain of uncharacterized function (DUF477)</fullName>
    </submittedName>
</protein>
<dbReference type="PANTHER" id="PTHR30373">
    <property type="entry name" value="UPF0603 PROTEIN YGCG"/>
    <property type="match status" value="1"/>
</dbReference>
<dbReference type="RefSeq" id="WP_078277316.1">
    <property type="nucleotide sequence ID" value="NZ_MUXU01000063.1"/>
</dbReference>
<name>A0A1S9ZW38_9GAMM</name>
<dbReference type="InterPro" id="IPR007621">
    <property type="entry name" value="TPM_dom"/>
</dbReference>
<sequence>MERIESSKSLSRLLRQLCFIPILQQRWLTAKVKDALHHAITQAEIGHSGEIYVIIENHLPISDAYRMGCRERALSLFASHHVWDTEDNTGVLIYVNACEHDLEIIADRGIDRAAMAHTWQALSEQAITAFREGKMQDGLTTLIAQVGDVLRAHYPSDDRVGNELPNDVVFLK</sequence>
<evidence type="ECO:0000259" key="1">
    <source>
        <dbReference type="Pfam" id="PF04536"/>
    </source>
</evidence>
<dbReference type="OrthoDB" id="5683663at2"/>
<evidence type="ECO:0000313" key="3">
    <source>
        <dbReference type="EMBL" id="STZ10154.1"/>
    </source>
</evidence>
<dbReference type="EMBL" id="UGQE01000001">
    <property type="protein sequence ID" value="STZ10154.1"/>
    <property type="molecule type" value="Genomic_DNA"/>
</dbReference>
<reference evidence="2 4" key="1">
    <citation type="submission" date="2017-02" db="EMBL/GenBank/DDBJ databases">
        <title>Draft genome sequence of Moraxella caviae CCUG 355 type strain.</title>
        <authorList>
            <person name="Engstrom-Jakobsson H."/>
            <person name="Salva-Serra F."/>
            <person name="Thorell K."/>
            <person name="Gonzales-Siles L."/>
            <person name="Karlsson R."/>
            <person name="Boulund F."/>
            <person name="Engstrand L."/>
            <person name="Moore E."/>
        </authorList>
    </citation>
    <scope>NUCLEOTIDE SEQUENCE [LARGE SCALE GENOMIC DNA]</scope>
    <source>
        <strain evidence="2 4">CCUG 355</strain>
    </source>
</reference>
<proteinExistence type="predicted"/>
<dbReference type="STRING" id="34060.B0181_09815"/>
<gene>
    <name evidence="2" type="ORF">B0181_09815</name>
    <name evidence="3" type="ORF">NCTC10293_00479</name>
</gene>
<keyword evidence="4" id="KW-1185">Reference proteome</keyword>
<feature type="domain" description="TPM" evidence="1">
    <location>
        <begin position="27"/>
        <end position="148"/>
    </location>
</feature>
<dbReference type="Proteomes" id="UP000190435">
    <property type="component" value="Unassembled WGS sequence"/>
</dbReference>
<dbReference type="AlphaFoldDB" id="A0A1S9ZW38"/>
<evidence type="ECO:0000313" key="2">
    <source>
        <dbReference type="EMBL" id="OOR87742.1"/>
    </source>
</evidence>
<evidence type="ECO:0000313" key="4">
    <source>
        <dbReference type="Proteomes" id="UP000190435"/>
    </source>
</evidence>
<dbReference type="PANTHER" id="PTHR30373:SF8">
    <property type="entry name" value="BLL7265 PROTEIN"/>
    <property type="match status" value="1"/>
</dbReference>
<evidence type="ECO:0000313" key="5">
    <source>
        <dbReference type="Proteomes" id="UP000255279"/>
    </source>
</evidence>
<organism evidence="2 4">
    <name type="scientific">Moraxella caviae</name>
    <dbReference type="NCBI Taxonomy" id="34060"/>
    <lineage>
        <taxon>Bacteria</taxon>
        <taxon>Pseudomonadati</taxon>
        <taxon>Pseudomonadota</taxon>
        <taxon>Gammaproteobacteria</taxon>
        <taxon>Moraxellales</taxon>
        <taxon>Moraxellaceae</taxon>
        <taxon>Moraxella</taxon>
    </lineage>
</organism>
<dbReference type="EMBL" id="MUXU01000063">
    <property type="protein sequence ID" value="OOR87742.1"/>
    <property type="molecule type" value="Genomic_DNA"/>
</dbReference>
<accession>A0A1S9ZW38</accession>
<dbReference type="Pfam" id="PF04536">
    <property type="entry name" value="TPM_phosphatase"/>
    <property type="match status" value="1"/>
</dbReference>
<dbReference type="Proteomes" id="UP000255279">
    <property type="component" value="Unassembled WGS sequence"/>
</dbReference>